<protein>
    <recommendedName>
        <fullName evidence="4">Zn(2)-C6 fungal-type domain-containing protein</fullName>
    </recommendedName>
</protein>
<feature type="domain" description="Zn(2)-C6 fungal-type" evidence="4">
    <location>
        <begin position="11"/>
        <end position="42"/>
    </location>
</feature>
<accession>A0AAD4Q1V4</accession>
<dbReference type="RefSeq" id="XP_046078666.1">
    <property type="nucleotide sequence ID" value="XM_046221444.1"/>
</dbReference>
<dbReference type="CDD" id="cd00067">
    <property type="entry name" value="GAL4"/>
    <property type="match status" value="1"/>
</dbReference>
<dbReference type="PROSITE" id="PS00463">
    <property type="entry name" value="ZN2_CY6_FUNGAL_1"/>
    <property type="match status" value="1"/>
</dbReference>
<dbReference type="GO" id="GO:0000981">
    <property type="term" value="F:DNA-binding transcription factor activity, RNA polymerase II-specific"/>
    <property type="evidence" value="ECO:0007669"/>
    <property type="project" value="InterPro"/>
</dbReference>
<dbReference type="Proteomes" id="UP001201262">
    <property type="component" value="Unassembled WGS sequence"/>
</dbReference>
<dbReference type="GO" id="GO:0006351">
    <property type="term" value="P:DNA-templated transcription"/>
    <property type="evidence" value="ECO:0007669"/>
    <property type="project" value="InterPro"/>
</dbReference>
<reference evidence="5" key="1">
    <citation type="submission" date="2021-12" db="EMBL/GenBank/DDBJ databases">
        <title>Convergent genome expansion in fungi linked to evolution of root-endophyte symbiosis.</title>
        <authorList>
            <consortium name="DOE Joint Genome Institute"/>
            <person name="Ke Y.-H."/>
            <person name="Bonito G."/>
            <person name="Liao H.-L."/>
            <person name="Looney B."/>
            <person name="Rojas-Flechas A."/>
            <person name="Nash J."/>
            <person name="Hameed K."/>
            <person name="Schadt C."/>
            <person name="Martin F."/>
            <person name="Crous P.W."/>
            <person name="Miettinen O."/>
            <person name="Magnuson J.K."/>
            <person name="Labbe J."/>
            <person name="Jacobson D."/>
            <person name="Doktycz M.J."/>
            <person name="Veneault-Fourrey C."/>
            <person name="Kuo A."/>
            <person name="Mondo S."/>
            <person name="Calhoun S."/>
            <person name="Riley R."/>
            <person name="Ohm R."/>
            <person name="LaButti K."/>
            <person name="Andreopoulos B."/>
            <person name="Pangilinan J."/>
            <person name="Nolan M."/>
            <person name="Tritt A."/>
            <person name="Clum A."/>
            <person name="Lipzen A."/>
            <person name="Daum C."/>
            <person name="Barry K."/>
            <person name="Grigoriev I.V."/>
            <person name="Vilgalys R."/>
        </authorList>
    </citation>
    <scope>NUCLEOTIDE SEQUENCE</scope>
    <source>
        <strain evidence="5">PMI_201</strain>
    </source>
</reference>
<dbReference type="GO" id="GO:0008270">
    <property type="term" value="F:zinc ion binding"/>
    <property type="evidence" value="ECO:0007669"/>
    <property type="project" value="InterPro"/>
</dbReference>
<name>A0AAD4Q1V4_9EURO</name>
<sequence>MVQHRTRARVACFSCHQRKIRCDLAIHGCPCTNCRLDKNDGCAPAELVCRKPTRFAKPEISDNDKTQDHNVYRIASFNNKVISQITFDEFMASVPENQAHIVSRQDSFAAQRSLEIEEIMATASPLGNVFFSFHQFLDTSFLSTLPADDIRFLASKGCMHVPDHNIILQFLQQYFLNVQPCLPVLDEADFWHMYYGHNDGTSRGRKMSLFVFQALLFASCSFVSQDIVRKCGFHDKRSARSSFYNRAKLMFNLKAEDRSWARAQGALLLAYQTSSDGPQSASVWLSCAIETTMIIDAHVAQSSSRQDDKISLKRLCWSILLRDRIICLGLRRGSQITSNHLNMWQNRLDERDFAPEIIHSMVYNQATKCVLFDIFQTQCELAITLTDLVSIVYSHGLSRSSVSPEESEELIIKIQKIKSSLSQWKEVANIKLHSISSSSIATKPVTMFKNMTFLLYHTARVALSHYEAFMVEGHFKYFQTRHSNQLQAIGNELRDATAAATRIIKDFSATGQIETLPLSLVAYAAFPMILSAVDLKLSSSFPQLTSRQQQLNCFAKVVRQSQSLYDVMDEAAILFNRILHLAYSMIKGLFLQQDHSSAAGLKSRTSSWHDAFLRCPRFHLRLSAAMDYSLSYGHYPRNDALPRLVRPVPSILMESQSSWMVNHPKTLGCDEQAEDDLQNCSPHEGYLFDDSTPILLYEDWSNHIHMTEEMTQQKKHETETDAELKGEGSVLEHVKYHINMGNDRTIRNYDQKSQSSEYSEVSMNLNFLDLDALKARSR</sequence>
<comment type="caution">
    <text evidence="5">The sequence shown here is derived from an EMBL/GenBank/DDBJ whole genome shotgun (WGS) entry which is preliminary data.</text>
</comment>
<keyword evidence="2" id="KW-0804">Transcription</keyword>
<dbReference type="PROSITE" id="PS50048">
    <property type="entry name" value="ZN2_CY6_FUNGAL_2"/>
    <property type="match status" value="1"/>
</dbReference>
<dbReference type="GO" id="GO:0003677">
    <property type="term" value="F:DNA binding"/>
    <property type="evidence" value="ECO:0007669"/>
    <property type="project" value="InterPro"/>
</dbReference>
<dbReference type="GeneID" id="70251731"/>
<dbReference type="PANTHER" id="PTHR47425">
    <property type="entry name" value="FARB-RELATED"/>
    <property type="match status" value="1"/>
</dbReference>
<proteinExistence type="predicted"/>
<dbReference type="EMBL" id="JAJTJA010000001">
    <property type="protein sequence ID" value="KAH8706045.1"/>
    <property type="molecule type" value="Genomic_DNA"/>
</dbReference>
<evidence type="ECO:0000256" key="2">
    <source>
        <dbReference type="ARBA" id="ARBA00023163"/>
    </source>
</evidence>
<evidence type="ECO:0000256" key="3">
    <source>
        <dbReference type="ARBA" id="ARBA00023242"/>
    </source>
</evidence>
<dbReference type="PANTHER" id="PTHR47425:SF2">
    <property type="entry name" value="FARB-RELATED"/>
    <property type="match status" value="1"/>
</dbReference>
<evidence type="ECO:0000313" key="6">
    <source>
        <dbReference type="Proteomes" id="UP001201262"/>
    </source>
</evidence>
<dbReference type="Pfam" id="PF04082">
    <property type="entry name" value="Fungal_trans"/>
    <property type="match status" value="1"/>
</dbReference>
<dbReference type="AlphaFoldDB" id="A0AAD4Q1V4"/>
<dbReference type="InterPro" id="IPR007219">
    <property type="entry name" value="XnlR_reg_dom"/>
</dbReference>
<dbReference type="InterPro" id="IPR001138">
    <property type="entry name" value="Zn2Cys6_DnaBD"/>
</dbReference>
<evidence type="ECO:0000256" key="1">
    <source>
        <dbReference type="ARBA" id="ARBA00023015"/>
    </source>
</evidence>
<dbReference type="InterPro" id="IPR052761">
    <property type="entry name" value="Fungal_Detox/Toxin_TFs"/>
</dbReference>
<evidence type="ECO:0000259" key="4">
    <source>
        <dbReference type="PROSITE" id="PS50048"/>
    </source>
</evidence>
<keyword evidence="1" id="KW-0805">Transcription regulation</keyword>
<keyword evidence="6" id="KW-1185">Reference proteome</keyword>
<dbReference type="CDD" id="cd12148">
    <property type="entry name" value="fungal_TF_MHR"/>
    <property type="match status" value="1"/>
</dbReference>
<organism evidence="5 6">
    <name type="scientific">Talaromyces proteolyticus</name>
    <dbReference type="NCBI Taxonomy" id="1131652"/>
    <lineage>
        <taxon>Eukaryota</taxon>
        <taxon>Fungi</taxon>
        <taxon>Dikarya</taxon>
        <taxon>Ascomycota</taxon>
        <taxon>Pezizomycotina</taxon>
        <taxon>Eurotiomycetes</taxon>
        <taxon>Eurotiomycetidae</taxon>
        <taxon>Eurotiales</taxon>
        <taxon>Trichocomaceae</taxon>
        <taxon>Talaromyces</taxon>
        <taxon>Talaromyces sect. Bacilispori</taxon>
    </lineage>
</organism>
<keyword evidence="3" id="KW-0539">Nucleus</keyword>
<gene>
    <name evidence="5" type="ORF">BGW36DRAFT_436248</name>
</gene>
<evidence type="ECO:0000313" key="5">
    <source>
        <dbReference type="EMBL" id="KAH8706045.1"/>
    </source>
</evidence>